<evidence type="ECO:0000256" key="5">
    <source>
        <dbReference type="ARBA" id="ARBA00023237"/>
    </source>
</evidence>
<sequence>MTTKHSSIKGLLLACLLATGVSSCKLDGIPGDRYTDAAIWKNAGNVDMYMYGMYDQFKTFSFGQFPIGYSNATDAFTDVEKYTSNTTGNGTVNKLAYNPGQVNATSPGISVWDMAYTNIRKVNEFLNGLQLYAKVTDAQKIQYEAEARFIRGYMYFWLARINGSAIIMDKLPTQKNNPRASEDEVWNYAAKDFAFAAEHLPKDWGAAGKGRASQGAAYGMLARTWLYAASIAEYDNKLYNKDALTGVPSSKKTEYYQHAADAAAAVIALADAGVYALDADYGKLFTNNNSKEAIFAVYYQRTSVTHQFDYFFCPPADVDGGGATGVPTAELVNEYEMADGRKFSWSETAMKANPYAGREPRFYATVLYNGAAWKGRTLNTTPDDDKEGYIDFKVVTDPRKTVTGYYLRKMLDESNKDILVAGSVQPWMELRYAEILLIHAEALTKLNRLPDAKISLDKVRARVNLPGTPATTPDAMMAAIEHERKVELAFEGQRYWDLRRWRKAHTVLNNVRFHGHKVTGNGVGFDYTEVDCDKENRYFPTSFYYMPIPQAEIINNTAMTQIQGW</sequence>
<dbReference type="OrthoDB" id="691231at2"/>
<dbReference type="SUPFAM" id="SSF48452">
    <property type="entry name" value="TPR-like"/>
    <property type="match status" value="1"/>
</dbReference>
<comment type="similarity">
    <text evidence="2">Belongs to the SusD family.</text>
</comment>
<dbReference type="InterPro" id="IPR033985">
    <property type="entry name" value="SusD-like_N"/>
</dbReference>
<dbReference type="STRING" id="29529.SAMN04488122_5731"/>
<dbReference type="AlphaFoldDB" id="A0A1I0SB61"/>
<feature type="domain" description="RagB/SusD" evidence="6">
    <location>
        <begin position="291"/>
        <end position="565"/>
    </location>
</feature>
<dbReference type="InterPro" id="IPR011990">
    <property type="entry name" value="TPR-like_helical_dom_sf"/>
</dbReference>
<feature type="domain" description="SusD-like N-terminal" evidence="7">
    <location>
        <begin position="77"/>
        <end position="226"/>
    </location>
</feature>
<accession>A0A1I0SB61</accession>
<evidence type="ECO:0000256" key="3">
    <source>
        <dbReference type="ARBA" id="ARBA00022729"/>
    </source>
</evidence>
<comment type="subcellular location">
    <subcellularLocation>
        <location evidence="1">Cell outer membrane</location>
    </subcellularLocation>
</comment>
<organism evidence="8 9">
    <name type="scientific">Chitinophaga arvensicola</name>
    <dbReference type="NCBI Taxonomy" id="29529"/>
    <lineage>
        <taxon>Bacteria</taxon>
        <taxon>Pseudomonadati</taxon>
        <taxon>Bacteroidota</taxon>
        <taxon>Chitinophagia</taxon>
        <taxon>Chitinophagales</taxon>
        <taxon>Chitinophagaceae</taxon>
        <taxon>Chitinophaga</taxon>
    </lineage>
</organism>
<evidence type="ECO:0000313" key="8">
    <source>
        <dbReference type="EMBL" id="SEW53877.1"/>
    </source>
</evidence>
<evidence type="ECO:0000256" key="1">
    <source>
        <dbReference type="ARBA" id="ARBA00004442"/>
    </source>
</evidence>
<protein>
    <submittedName>
        <fullName evidence="8">Starch-binding associating with outer membrane</fullName>
    </submittedName>
</protein>
<proteinExistence type="inferred from homology"/>
<dbReference type="InterPro" id="IPR012944">
    <property type="entry name" value="SusD_RagB_dom"/>
</dbReference>
<keyword evidence="3" id="KW-0732">Signal</keyword>
<name>A0A1I0SB61_9BACT</name>
<dbReference type="RefSeq" id="WP_089901252.1">
    <property type="nucleotide sequence ID" value="NZ_FOJG01000002.1"/>
</dbReference>
<dbReference type="EMBL" id="FOJG01000002">
    <property type="protein sequence ID" value="SEW53877.1"/>
    <property type="molecule type" value="Genomic_DNA"/>
</dbReference>
<evidence type="ECO:0000259" key="6">
    <source>
        <dbReference type="Pfam" id="PF07980"/>
    </source>
</evidence>
<evidence type="ECO:0000256" key="2">
    <source>
        <dbReference type="ARBA" id="ARBA00006275"/>
    </source>
</evidence>
<dbReference type="Pfam" id="PF07980">
    <property type="entry name" value="SusD_RagB"/>
    <property type="match status" value="1"/>
</dbReference>
<evidence type="ECO:0000313" key="9">
    <source>
        <dbReference type="Proteomes" id="UP000199310"/>
    </source>
</evidence>
<keyword evidence="4" id="KW-0472">Membrane</keyword>
<reference evidence="9" key="1">
    <citation type="submission" date="2016-10" db="EMBL/GenBank/DDBJ databases">
        <authorList>
            <person name="Varghese N."/>
            <person name="Submissions S."/>
        </authorList>
    </citation>
    <scope>NUCLEOTIDE SEQUENCE [LARGE SCALE GENOMIC DNA]</scope>
    <source>
        <strain evidence="9">DSM 3695</strain>
    </source>
</reference>
<dbReference type="GO" id="GO:0009279">
    <property type="term" value="C:cell outer membrane"/>
    <property type="evidence" value="ECO:0007669"/>
    <property type="project" value="UniProtKB-SubCell"/>
</dbReference>
<keyword evidence="5" id="KW-0998">Cell outer membrane</keyword>
<dbReference type="PROSITE" id="PS51257">
    <property type="entry name" value="PROKAR_LIPOPROTEIN"/>
    <property type="match status" value="1"/>
</dbReference>
<gene>
    <name evidence="8" type="ORF">SAMN04488122_5731</name>
</gene>
<evidence type="ECO:0000256" key="4">
    <source>
        <dbReference type="ARBA" id="ARBA00023136"/>
    </source>
</evidence>
<keyword evidence="9" id="KW-1185">Reference proteome</keyword>
<dbReference type="Pfam" id="PF14322">
    <property type="entry name" value="SusD-like_3"/>
    <property type="match status" value="1"/>
</dbReference>
<evidence type="ECO:0000259" key="7">
    <source>
        <dbReference type="Pfam" id="PF14322"/>
    </source>
</evidence>
<dbReference type="Gene3D" id="1.25.40.390">
    <property type="match status" value="1"/>
</dbReference>
<dbReference type="Proteomes" id="UP000199310">
    <property type="component" value="Unassembled WGS sequence"/>
</dbReference>